<feature type="compositionally biased region" description="Polar residues" evidence="1">
    <location>
        <begin position="12"/>
        <end position="23"/>
    </location>
</feature>
<feature type="region of interest" description="Disordered" evidence="1">
    <location>
        <begin position="383"/>
        <end position="410"/>
    </location>
</feature>
<reference evidence="2 3" key="1">
    <citation type="journal article" date="2015" name="Genome Biol. Evol.">
        <title>Comparative Genomics of a Bacterivorous Green Alga Reveals Evolutionary Causalities and Consequences of Phago-Mixotrophic Mode of Nutrition.</title>
        <authorList>
            <person name="Burns J.A."/>
            <person name="Paasch A."/>
            <person name="Narechania A."/>
            <person name="Kim E."/>
        </authorList>
    </citation>
    <scope>NUCLEOTIDE SEQUENCE [LARGE SCALE GENOMIC DNA]</scope>
    <source>
        <strain evidence="2 3">PLY_AMNH</strain>
    </source>
</reference>
<comment type="caution">
    <text evidence="2">The sequence shown here is derived from an EMBL/GenBank/DDBJ whole genome shotgun (WGS) entry which is preliminary data.</text>
</comment>
<feature type="region of interest" description="Disordered" evidence="1">
    <location>
        <begin position="1"/>
        <end position="28"/>
    </location>
</feature>
<name>A0AAE0L0L8_9CHLO</name>
<gene>
    <name evidence="2" type="ORF">CYMTET_24045</name>
</gene>
<sequence length="604" mass="65958">TRLEELEHRALQSKQELQRSQSKGRSELDVFQQEKHALTIKINELERRVQVQTQANEAMLRQKDDRLLHLEEEKVALTVQAEQATLRWQQAMRDVEATSSATQEHQRLQAAAQRNRQELVKAQTQVEELQAQVGEHSRMYDTLLGKREQELKQAHQERERMHVRTSELEARCEMQEAEKDVLLAQVQQATMNDAELTPREAAGGLLPPDQDEEYRMQVNELQELLQERDEQVEAQAKDVEELTAKLADSQIAMWQAEKRAAQARAESTSARPASPRPVSRAPSPQNSARGRAPANTYAHFATATPTNHLGAAEELEPINFSASAPRIMQPWAPAATPTVAPPWAEATSTAPSSARASLQAAWAASSGRLAGGGVANTPYQRAHHMGGAATGQAAAGGAPGTSRGRTRPTDLLPRFEQGVQLTARPRVPVTEEQVEEIAVEVPQAEAEVPLVGPSVHNSTAAAAVEAAALRAERAKEAARNAHQHVLRASEAARLAASKRQAATAAHLHRSRDRDRDSKVDVHEDLAIYGSSFSTPREMRRDIASSSDVADSGTYLAASLAAAAAGVWLNSNGGGRNLNSNLKNSTDSEPNYRQLLFEIFGTGLG</sequence>
<proteinExistence type="predicted"/>
<evidence type="ECO:0000256" key="1">
    <source>
        <dbReference type="SAM" id="MobiDB-lite"/>
    </source>
</evidence>
<feature type="compositionally biased region" description="Basic and acidic residues" evidence="1">
    <location>
        <begin position="1"/>
        <end position="10"/>
    </location>
</feature>
<dbReference type="AlphaFoldDB" id="A0AAE0L0L8"/>
<dbReference type="Proteomes" id="UP001190700">
    <property type="component" value="Unassembled WGS sequence"/>
</dbReference>
<keyword evidence="3" id="KW-1185">Reference proteome</keyword>
<evidence type="ECO:0000313" key="2">
    <source>
        <dbReference type="EMBL" id="KAK3267394.1"/>
    </source>
</evidence>
<accession>A0AAE0L0L8</accession>
<organism evidence="2 3">
    <name type="scientific">Cymbomonas tetramitiformis</name>
    <dbReference type="NCBI Taxonomy" id="36881"/>
    <lineage>
        <taxon>Eukaryota</taxon>
        <taxon>Viridiplantae</taxon>
        <taxon>Chlorophyta</taxon>
        <taxon>Pyramimonadophyceae</taxon>
        <taxon>Pyramimonadales</taxon>
        <taxon>Pyramimonadaceae</taxon>
        <taxon>Cymbomonas</taxon>
    </lineage>
</organism>
<dbReference type="EMBL" id="LGRX02012429">
    <property type="protein sequence ID" value="KAK3267394.1"/>
    <property type="molecule type" value="Genomic_DNA"/>
</dbReference>
<protein>
    <submittedName>
        <fullName evidence="2">Uncharacterized protein</fullName>
    </submittedName>
</protein>
<evidence type="ECO:0000313" key="3">
    <source>
        <dbReference type="Proteomes" id="UP001190700"/>
    </source>
</evidence>
<feature type="region of interest" description="Disordered" evidence="1">
    <location>
        <begin position="257"/>
        <end position="292"/>
    </location>
</feature>
<feature type="compositionally biased region" description="Low complexity" evidence="1">
    <location>
        <begin position="386"/>
        <end position="396"/>
    </location>
</feature>
<feature type="non-terminal residue" evidence="2">
    <location>
        <position position="1"/>
    </location>
</feature>
<feature type="compositionally biased region" description="Low complexity" evidence="1">
    <location>
        <begin position="262"/>
        <end position="284"/>
    </location>
</feature>